<gene>
    <name evidence="2" type="ORF">BJ982_004501</name>
</gene>
<proteinExistence type="predicted"/>
<sequence length="117" mass="13597">MDLPTDWRRAEPALTVWQQDIIRSARDFFEDEQSYEFVTVNRISMNSPLWMDLTVGGFTGGSVVSTVVFLFKNPDKIGAWFPKLRASWYNGQAEAEKARQKVEKLRKARTEIRELEP</sequence>
<dbReference type="EMBL" id="JACHND010000001">
    <property type="protein sequence ID" value="MBB4702957.1"/>
    <property type="molecule type" value="Genomic_DNA"/>
</dbReference>
<keyword evidence="1" id="KW-1133">Transmembrane helix</keyword>
<keyword evidence="1" id="KW-0812">Transmembrane</keyword>
<keyword evidence="1" id="KW-0472">Membrane</keyword>
<accession>A0A7W7D9X1</accession>
<evidence type="ECO:0000313" key="2">
    <source>
        <dbReference type="EMBL" id="MBB4702957.1"/>
    </source>
</evidence>
<dbReference type="Proteomes" id="UP000542210">
    <property type="component" value="Unassembled WGS sequence"/>
</dbReference>
<protein>
    <submittedName>
        <fullName evidence="2">Uncharacterized protein</fullName>
    </submittedName>
</protein>
<evidence type="ECO:0000313" key="3">
    <source>
        <dbReference type="Proteomes" id="UP000542210"/>
    </source>
</evidence>
<evidence type="ECO:0000256" key="1">
    <source>
        <dbReference type="SAM" id="Phobius"/>
    </source>
</evidence>
<organism evidence="2 3">
    <name type="scientific">Sphaerisporangium siamense</name>
    <dbReference type="NCBI Taxonomy" id="795645"/>
    <lineage>
        <taxon>Bacteria</taxon>
        <taxon>Bacillati</taxon>
        <taxon>Actinomycetota</taxon>
        <taxon>Actinomycetes</taxon>
        <taxon>Streptosporangiales</taxon>
        <taxon>Streptosporangiaceae</taxon>
        <taxon>Sphaerisporangium</taxon>
    </lineage>
</organism>
<reference evidence="2 3" key="1">
    <citation type="submission" date="2020-08" db="EMBL/GenBank/DDBJ databases">
        <title>Sequencing the genomes of 1000 actinobacteria strains.</title>
        <authorList>
            <person name="Klenk H.-P."/>
        </authorList>
    </citation>
    <scope>NUCLEOTIDE SEQUENCE [LARGE SCALE GENOMIC DNA]</scope>
    <source>
        <strain evidence="2 3">DSM 45784</strain>
    </source>
</reference>
<dbReference type="AlphaFoldDB" id="A0A7W7D9X1"/>
<feature type="transmembrane region" description="Helical" evidence="1">
    <location>
        <begin position="49"/>
        <end position="71"/>
    </location>
</feature>
<dbReference type="RefSeq" id="WP_184883081.1">
    <property type="nucleotide sequence ID" value="NZ_BOOV01000005.1"/>
</dbReference>
<comment type="caution">
    <text evidence="2">The sequence shown here is derived from an EMBL/GenBank/DDBJ whole genome shotgun (WGS) entry which is preliminary data.</text>
</comment>
<name>A0A7W7D9X1_9ACTN</name>
<keyword evidence="3" id="KW-1185">Reference proteome</keyword>